<protein>
    <submittedName>
        <fullName evidence="1">Unannotated protein</fullName>
    </submittedName>
</protein>
<gene>
    <name evidence="1" type="ORF">UFOPK1852_00815</name>
</gene>
<dbReference type="EMBL" id="CAEZUS010000124">
    <property type="protein sequence ID" value="CAB4613299.1"/>
    <property type="molecule type" value="Genomic_DNA"/>
</dbReference>
<organism evidence="1">
    <name type="scientific">freshwater metagenome</name>
    <dbReference type="NCBI Taxonomy" id="449393"/>
    <lineage>
        <taxon>unclassified sequences</taxon>
        <taxon>metagenomes</taxon>
        <taxon>ecological metagenomes</taxon>
    </lineage>
</organism>
<evidence type="ECO:0000313" key="1">
    <source>
        <dbReference type="EMBL" id="CAB4613299.1"/>
    </source>
</evidence>
<name>A0A6J6HNE5_9ZZZZ</name>
<sequence>MMPDNAGPISRPKLKLAEFKLTALGISVKPTISDVKLCRTGLSTASATPSAKANTITCQIFTLWETTSKPRISEVSPAAKLVTIKTLRLLNRSASAPPGKLTNQTGANCSAVIIPKYVPL</sequence>
<reference evidence="1" key="1">
    <citation type="submission" date="2020-05" db="EMBL/GenBank/DDBJ databases">
        <authorList>
            <person name="Chiriac C."/>
            <person name="Salcher M."/>
            <person name="Ghai R."/>
            <person name="Kavagutti S V."/>
        </authorList>
    </citation>
    <scope>NUCLEOTIDE SEQUENCE</scope>
</reference>
<proteinExistence type="predicted"/>
<dbReference type="AlphaFoldDB" id="A0A6J6HNE5"/>
<accession>A0A6J6HNE5</accession>